<evidence type="ECO:0000256" key="1">
    <source>
        <dbReference type="SAM" id="Coils"/>
    </source>
</evidence>
<evidence type="ECO:0000256" key="2">
    <source>
        <dbReference type="SAM" id="MobiDB-lite"/>
    </source>
</evidence>
<feature type="region of interest" description="Disordered" evidence="2">
    <location>
        <begin position="624"/>
        <end position="643"/>
    </location>
</feature>
<dbReference type="InterPro" id="IPR009006">
    <property type="entry name" value="Ala_racemase/Decarboxylase_C"/>
</dbReference>
<keyword evidence="1" id="KW-0175">Coiled coil</keyword>
<feature type="coiled-coil region" evidence="1">
    <location>
        <begin position="508"/>
        <end position="546"/>
    </location>
</feature>
<feature type="region of interest" description="Disordered" evidence="2">
    <location>
        <begin position="873"/>
        <end position="894"/>
    </location>
</feature>
<gene>
    <name evidence="3" type="ORF">C2E20_5146</name>
</gene>
<dbReference type="Proteomes" id="UP000239649">
    <property type="component" value="Unassembled WGS sequence"/>
</dbReference>
<dbReference type="InterPro" id="IPR029066">
    <property type="entry name" value="PLP-binding_barrel"/>
</dbReference>
<dbReference type="AlphaFoldDB" id="A0A2P6VBI6"/>
<feature type="compositionally biased region" description="Low complexity" evidence="2">
    <location>
        <begin position="977"/>
        <end position="989"/>
    </location>
</feature>
<evidence type="ECO:0000313" key="3">
    <source>
        <dbReference type="EMBL" id="PSC71457.1"/>
    </source>
</evidence>
<protein>
    <submittedName>
        <fullName evidence="3">TBC1 domain family member 2A</fullName>
    </submittedName>
</protein>
<keyword evidence="4" id="KW-1185">Reference proteome</keyword>
<comment type="caution">
    <text evidence="3">The sequence shown here is derived from an EMBL/GenBank/DDBJ whole genome shotgun (WGS) entry which is preliminary data.</text>
</comment>
<sequence>MKWQAYGHGIEPLAAAAAEEADSIAILSNTEANDALKTAAVVGRTPEFVGPTNIADVARVANDTGATIPVNLYLFAHYGDPWGWKFNSSAELQSLVDTLPPGLELEGVMMHANGYRDGRIPGLASKFLSIVCPVAAALEAQGRRLAVHWGESFELAQLPADACATGNVDYWFRLGWLLYGIDNEYNNLLDGGTRPVMSWTASVASVAVDAAWRSVATVQLAAPARYPAPGWWSDIEAYGNDTAPTVPGFTAALVNGQPFKLAAVPAGQGTELQLDVTGATVEPGASVCLICDQRPLLTVSEELEFDDYDVALCLNGWPMVTSTACQPLKPREWCCVGSIKQVMSSALPRLWEETAVAAGGGAAAVQMVGGPGFAADPIAASIQEAGHRTETEVLAPLRRWQEVHQQLGVRYNELERQRLEVDSRRREAADLAAREPRWRPPPFLTRKGPSLCSAAAGWPARTLVKLLCIGRRQSWRPVQPWRNPLRRWHLEEVAPPFFHPEGVDSLRAKLARGSKAKLERELETQLQRLQRKEGKLQAAMQTFAQQEALLHRDLSTLIRDAQWLRHYAAAALRLQGHALLTAADAFGLPPGSSPPPASRVLLEARPAPAPPLSHPGDVAAVAAAPTPPPSAGGLAGKPGRRRWPEEASTLYPGTPHVEGQPPMSRYPVTAGHVSEAGGSGAAFATSSTAHSGASTFGSSAGQSSLSRAAIGRISSNTMGAGWRRWKEKVRESMPGTNTDLTSNARNKSMMKTATEFSLQVRKCEKAIRGAHAANAELLSTTKGVMTLPLPLTYEDTNAGAGGTAAVALHQVGGPNFKAEAISRLSNESGHKLETEVLAPLTRWQDVHMQLAARFKELENTRLELDSRRRTVSEMSSKVSSMRAKMSTAGGGPKVEAKLDSTIRTLSHKEAKLKVTTQNFDQQEALLARDLAALISDGQYLKHYVAAALRLQGGALLGAADAFGELTSVPAAPPAAPSPADTPTGLAAGAGAAGFGGAGPPRGGASEASNPYHSTGSLSSGGPGAPPPGDGHGYHSAGQAGAMANSTMGVGGSSKRFSEPEAAPATALGPTGKSSDGGAPTARFPVPEQPSDNPYAVRAGTYTYS</sequence>
<dbReference type="OrthoDB" id="511530at2759"/>
<dbReference type="Gene3D" id="1.20.1270.60">
    <property type="entry name" value="Arfaptin homology (AH) domain/BAR domain"/>
    <property type="match status" value="1"/>
</dbReference>
<dbReference type="SUPFAM" id="SSF51419">
    <property type="entry name" value="PLP-binding barrel"/>
    <property type="match status" value="1"/>
</dbReference>
<accession>A0A2P6VBI6</accession>
<feature type="compositionally biased region" description="Gly residues" evidence="2">
    <location>
        <begin position="990"/>
        <end position="1001"/>
    </location>
</feature>
<dbReference type="Gene3D" id="3.20.20.10">
    <property type="entry name" value="Alanine racemase"/>
    <property type="match status" value="1"/>
</dbReference>
<evidence type="ECO:0000313" key="4">
    <source>
        <dbReference type="Proteomes" id="UP000239649"/>
    </source>
</evidence>
<name>A0A2P6VBI6_9CHLO</name>
<feature type="region of interest" description="Disordered" evidence="2">
    <location>
        <begin position="972"/>
        <end position="1104"/>
    </location>
</feature>
<proteinExistence type="predicted"/>
<dbReference type="InterPro" id="IPR027267">
    <property type="entry name" value="AH/BAR_dom_sf"/>
</dbReference>
<dbReference type="EMBL" id="LHPF02000014">
    <property type="protein sequence ID" value="PSC71457.1"/>
    <property type="molecule type" value="Genomic_DNA"/>
</dbReference>
<dbReference type="Gene3D" id="2.40.37.10">
    <property type="entry name" value="Lyase, Ornithine Decarboxylase, Chain A, domain 1"/>
    <property type="match status" value="1"/>
</dbReference>
<organism evidence="3 4">
    <name type="scientific">Micractinium conductrix</name>
    <dbReference type="NCBI Taxonomy" id="554055"/>
    <lineage>
        <taxon>Eukaryota</taxon>
        <taxon>Viridiplantae</taxon>
        <taxon>Chlorophyta</taxon>
        <taxon>core chlorophytes</taxon>
        <taxon>Trebouxiophyceae</taxon>
        <taxon>Chlorellales</taxon>
        <taxon>Chlorellaceae</taxon>
        <taxon>Chlorella clade</taxon>
        <taxon>Micractinium</taxon>
    </lineage>
</organism>
<reference evidence="3 4" key="1">
    <citation type="journal article" date="2018" name="Plant J.">
        <title>Genome sequences of Chlorella sorokiniana UTEX 1602 and Micractinium conductrix SAG 241.80: implications to maltose excretion by a green alga.</title>
        <authorList>
            <person name="Arriola M.B."/>
            <person name="Velmurugan N."/>
            <person name="Zhang Y."/>
            <person name="Plunkett M.H."/>
            <person name="Hondzo H."/>
            <person name="Barney B.M."/>
        </authorList>
    </citation>
    <scope>NUCLEOTIDE SEQUENCE [LARGE SCALE GENOMIC DNA]</scope>
    <source>
        <strain evidence="3 4">SAG 241.80</strain>
    </source>
</reference>
<feature type="compositionally biased region" description="Low complexity" evidence="2">
    <location>
        <begin position="1002"/>
        <end position="1019"/>
    </location>
</feature>
<dbReference type="GO" id="GO:0003824">
    <property type="term" value="F:catalytic activity"/>
    <property type="evidence" value="ECO:0007669"/>
    <property type="project" value="InterPro"/>
</dbReference>